<evidence type="ECO:0000313" key="8">
    <source>
        <dbReference type="EnsemblMetazoa" id="G7900.1:cds"/>
    </source>
</evidence>
<keyword evidence="2 3" id="KW-1015">Disulfide bond</keyword>
<dbReference type="InterPro" id="IPR000436">
    <property type="entry name" value="Sushi_SCR_CCP_dom"/>
</dbReference>
<feature type="domain" description="C-type lectin" evidence="5">
    <location>
        <begin position="204"/>
        <end position="325"/>
    </location>
</feature>
<evidence type="ECO:0000256" key="1">
    <source>
        <dbReference type="ARBA" id="ARBA00022729"/>
    </source>
</evidence>
<dbReference type="Pfam" id="PF00059">
    <property type="entry name" value="Lectin_C"/>
    <property type="match status" value="1"/>
</dbReference>
<organism evidence="8 9">
    <name type="scientific">Magallana gigas</name>
    <name type="common">Pacific oyster</name>
    <name type="synonym">Crassostrea gigas</name>
    <dbReference type="NCBI Taxonomy" id="29159"/>
    <lineage>
        <taxon>Eukaryota</taxon>
        <taxon>Metazoa</taxon>
        <taxon>Spiralia</taxon>
        <taxon>Lophotrochozoa</taxon>
        <taxon>Mollusca</taxon>
        <taxon>Bivalvia</taxon>
        <taxon>Autobranchia</taxon>
        <taxon>Pteriomorphia</taxon>
        <taxon>Ostreida</taxon>
        <taxon>Ostreoidea</taxon>
        <taxon>Ostreidae</taxon>
        <taxon>Magallana</taxon>
    </lineage>
</organism>
<feature type="domain" description="Apple" evidence="7">
    <location>
        <begin position="20"/>
        <end position="102"/>
    </location>
</feature>
<dbReference type="SUPFAM" id="SSF57414">
    <property type="entry name" value="Hairpin loop containing domain-like"/>
    <property type="match status" value="1"/>
</dbReference>
<dbReference type="CDD" id="cd00037">
    <property type="entry name" value="CLECT"/>
    <property type="match status" value="1"/>
</dbReference>
<feature type="disulfide bond" evidence="3">
    <location>
        <begin position="140"/>
        <end position="183"/>
    </location>
</feature>
<dbReference type="PROSITE" id="PS50041">
    <property type="entry name" value="C_TYPE_LECTIN_2"/>
    <property type="match status" value="1"/>
</dbReference>
<dbReference type="PROSITE" id="PS50923">
    <property type="entry name" value="SUSHI"/>
    <property type="match status" value="1"/>
</dbReference>
<dbReference type="AlphaFoldDB" id="A0A8W8NVW1"/>
<keyword evidence="9" id="KW-1185">Reference proteome</keyword>
<keyword evidence="1 4" id="KW-0732">Signal</keyword>
<feature type="domain" description="Sushi" evidence="6">
    <location>
        <begin position="138"/>
        <end position="197"/>
    </location>
</feature>
<evidence type="ECO:0000259" key="5">
    <source>
        <dbReference type="PROSITE" id="PS50041"/>
    </source>
</evidence>
<dbReference type="PROSITE" id="PS50948">
    <property type="entry name" value="PAN"/>
    <property type="match status" value="1"/>
</dbReference>
<dbReference type="InterPro" id="IPR035976">
    <property type="entry name" value="Sushi/SCR/CCP_sf"/>
</dbReference>
<dbReference type="InterPro" id="IPR016186">
    <property type="entry name" value="C-type_lectin-like/link_sf"/>
</dbReference>
<dbReference type="Pfam" id="PF00024">
    <property type="entry name" value="PAN_1"/>
    <property type="match status" value="1"/>
</dbReference>
<evidence type="ECO:0000313" key="9">
    <source>
        <dbReference type="Proteomes" id="UP000005408"/>
    </source>
</evidence>
<feature type="signal peptide" evidence="4">
    <location>
        <begin position="1"/>
        <end position="22"/>
    </location>
</feature>
<protein>
    <submittedName>
        <fullName evidence="8">Uncharacterized protein</fullName>
    </submittedName>
</protein>
<evidence type="ECO:0000256" key="4">
    <source>
        <dbReference type="SAM" id="SignalP"/>
    </source>
</evidence>
<reference evidence="8" key="1">
    <citation type="submission" date="2022-08" db="UniProtKB">
        <authorList>
            <consortium name="EnsemblMetazoa"/>
        </authorList>
    </citation>
    <scope>IDENTIFICATION</scope>
    <source>
        <strain evidence="8">05x7-T-G4-1.051#20</strain>
    </source>
</reference>
<evidence type="ECO:0000259" key="7">
    <source>
        <dbReference type="PROSITE" id="PS50948"/>
    </source>
</evidence>
<feature type="chain" id="PRO_5036449704" evidence="4">
    <location>
        <begin position="23"/>
        <end position="329"/>
    </location>
</feature>
<name>A0A8W8NVW1_MAGGI</name>
<dbReference type="InterPro" id="IPR001304">
    <property type="entry name" value="C-type_lectin-like"/>
</dbReference>
<proteinExistence type="predicted"/>
<accession>A0A8W8NVW1</accession>
<comment type="caution">
    <text evidence="3">Lacks conserved residue(s) required for the propagation of feature annotation.</text>
</comment>
<dbReference type="PANTHER" id="PTHR22803">
    <property type="entry name" value="MANNOSE, PHOSPHOLIPASE, LECTIN RECEPTOR RELATED"/>
    <property type="match status" value="1"/>
</dbReference>
<dbReference type="OMA" id="CEADWIL"/>
<dbReference type="InterPro" id="IPR050111">
    <property type="entry name" value="C-type_lectin/snaclec_domain"/>
</dbReference>
<evidence type="ECO:0000256" key="2">
    <source>
        <dbReference type="ARBA" id="ARBA00023157"/>
    </source>
</evidence>
<dbReference type="OrthoDB" id="6153286at2759"/>
<dbReference type="SUPFAM" id="SSF57535">
    <property type="entry name" value="Complement control module/SCR domain"/>
    <property type="match status" value="1"/>
</dbReference>
<dbReference type="EnsemblMetazoa" id="G7900.1">
    <property type="protein sequence ID" value="G7900.1:cds"/>
    <property type="gene ID" value="G7900"/>
</dbReference>
<evidence type="ECO:0000259" key="6">
    <source>
        <dbReference type="PROSITE" id="PS50923"/>
    </source>
</evidence>
<dbReference type="Gene3D" id="3.10.100.10">
    <property type="entry name" value="Mannose-Binding Protein A, subunit A"/>
    <property type="match status" value="1"/>
</dbReference>
<dbReference type="CDD" id="cd00033">
    <property type="entry name" value="CCP"/>
    <property type="match status" value="1"/>
</dbReference>
<dbReference type="PROSITE" id="PS00615">
    <property type="entry name" value="C_TYPE_LECTIN_1"/>
    <property type="match status" value="1"/>
</dbReference>
<dbReference type="InterPro" id="IPR003609">
    <property type="entry name" value="Pan_app"/>
</dbReference>
<dbReference type="InterPro" id="IPR018378">
    <property type="entry name" value="C-type_lectin_CS"/>
</dbReference>
<dbReference type="SMART" id="SM00034">
    <property type="entry name" value="CLECT"/>
    <property type="match status" value="1"/>
</dbReference>
<dbReference type="InterPro" id="IPR016187">
    <property type="entry name" value="CTDL_fold"/>
</dbReference>
<sequence>MWMFQTSKALWLLIDLFVQCSSNLHPGFSRLEQGHRLDGSVINSFPEFSFLDCITECLVTPRCASVNYFKGANFCELNYKRKQTAYIQFTESPGWVYSEKDHWPKELAGDCSNSNCSLNEKCVHDKYRKETHLKCVTSDCGIPRRQGLVLTPTKYEDAIGIHRRIHATCSVGYFQLGSGRLTCQLNGEWKYDILCEEKAEWGQYQDHIYRLFLDNLPWADAEKQCEGINGYRAEIGSPDENNWILNFIQNSHPYVSVWIGGNDLQNEGTFIWSRSGQAINWNNWSGSNPDDTDSNENCIEFYTYSTYGGKWNDRSCDTGIRFVCEKDFN</sequence>
<keyword evidence="3" id="KW-0768">Sushi</keyword>
<dbReference type="Proteomes" id="UP000005408">
    <property type="component" value="Unassembled WGS sequence"/>
</dbReference>
<evidence type="ECO:0000256" key="3">
    <source>
        <dbReference type="PROSITE-ProRule" id="PRU00302"/>
    </source>
</evidence>
<dbReference type="SUPFAM" id="SSF56436">
    <property type="entry name" value="C-type lectin-like"/>
    <property type="match status" value="1"/>
</dbReference>